<comment type="subcellular location">
    <subcellularLocation>
        <location evidence="3">Chromosome</location>
    </subcellularLocation>
    <subcellularLocation>
        <location evidence="2 16">Nucleus</location>
    </subcellularLocation>
</comment>
<evidence type="ECO:0000256" key="13">
    <source>
        <dbReference type="ARBA" id="ARBA00023211"/>
    </source>
</evidence>
<keyword evidence="5" id="KW-0158">Chromosome</keyword>
<evidence type="ECO:0000256" key="11">
    <source>
        <dbReference type="ARBA" id="ARBA00022839"/>
    </source>
</evidence>
<feature type="compositionally biased region" description="Polar residues" evidence="19">
    <location>
        <begin position="624"/>
        <end position="639"/>
    </location>
</feature>
<evidence type="ECO:0000313" key="22">
    <source>
        <dbReference type="EMBL" id="VUG17854.1"/>
    </source>
</evidence>
<keyword evidence="6 16" id="KW-0540">Nuclease</keyword>
<evidence type="ECO:0000313" key="24">
    <source>
        <dbReference type="Proteomes" id="UP000568158"/>
    </source>
</evidence>
<dbReference type="GO" id="GO:0000723">
    <property type="term" value="P:telomere maintenance"/>
    <property type="evidence" value="ECO:0007669"/>
    <property type="project" value="TreeGrafter"/>
</dbReference>
<evidence type="ECO:0000256" key="12">
    <source>
        <dbReference type="ARBA" id="ARBA00023204"/>
    </source>
</evidence>
<dbReference type="Proteomes" id="UP000478008">
    <property type="component" value="Unassembled WGS sequence"/>
</dbReference>
<dbReference type="CDD" id="cd00840">
    <property type="entry name" value="MPP_Mre11_N"/>
    <property type="match status" value="1"/>
</dbReference>
<evidence type="ECO:0000256" key="19">
    <source>
        <dbReference type="SAM" id="MobiDB-lite"/>
    </source>
</evidence>
<dbReference type="EMBL" id="CABFWN010000002">
    <property type="protein sequence ID" value="VUG17854.1"/>
    <property type="molecule type" value="Genomic_DNA"/>
</dbReference>
<evidence type="ECO:0000256" key="9">
    <source>
        <dbReference type="ARBA" id="ARBA00022763"/>
    </source>
</evidence>
<keyword evidence="12 16" id="KW-0234">DNA repair</keyword>
<evidence type="ECO:0000313" key="23">
    <source>
        <dbReference type="Proteomes" id="UP000478008"/>
    </source>
</evidence>
<dbReference type="GO" id="GO:0031573">
    <property type="term" value="P:mitotic intra-S DNA damage checkpoint signaling"/>
    <property type="evidence" value="ECO:0007669"/>
    <property type="project" value="TreeGrafter"/>
</dbReference>
<evidence type="ECO:0000256" key="6">
    <source>
        <dbReference type="ARBA" id="ARBA00022722"/>
    </source>
</evidence>
<dbReference type="NCBIfam" id="TIGR00583">
    <property type="entry name" value="mre11"/>
    <property type="match status" value="1"/>
</dbReference>
<keyword evidence="10 16" id="KW-0378">Hydrolase</keyword>
<dbReference type="EMBL" id="JABCYN010000030">
    <property type="protein sequence ID" value="KAF6009654.1"/>
    <property type="molecule type" value="Genomic_DNA"/>
</dbReference>
<dbReference type="GO" id="GO:0000014">
    <property type="term" value="F:single-stranded DNA endodeoxyribonuclease activity"/>
    <property type="evidence" value="ECO:0007669"/>
    <property type="project" value="TreeGrafter"/>
</dbReference>
<dbReference type="GO" id="GO:0000724">
    <property type="term" value="P:double-strand break repair via homologous recombination"/>
    <property type="evidence" value="ECO:0007669"/>
    <property type="project" value="TreeGrafter"/>
</dbReference>
<evidence type="ECO:0000256" key="16">
    <source>
        <dbReference type="PIRNR" id="PIRNR000882"/>
    </source>
</evidence>
<gene>
    <name evidence="22" type="primary">MRE11</name>
    <name evidence="22" type="ORF">DEBR0S2_17810G</name>
    <name evidence="21" type="ORF">HII12_003200</name>
</gene>
<accession>A0A7D9CX57</accession>
<dbReference type="GO" id="GO:0007095">
    <property type="term" value="P:mitotic G2 DNA damage checkpoint signaling"/>
    <property type="evidence" value="ECO:0007669"/>
    <property type="project" value="TreeGrafter"/>
</dbReference>
<keyword evidence="15 16" id="KW-0469">Meiosis</keyword>
<evidence type="ECO:0000256" key="1">
    <source>
        <dbReference type="ARBA" id="ARBA00001936"/>
    </source>
</evidence>
<keyword evidence="11 16" id="KW-0269">Exonuclease</keyword>
<dbReference type="Gene3D" id="3.30.110.110">
    <property type="entry name" value="Mre11, capping domain"/>
    <property type="match status" value="1"/>
</dbReference>
<organism evidence="22 23">
    <name type="scientific">Dekkera bruxellensis</name>
    <name type="common">Brettanomyces custersii</name>
    <dbReference type="NCBI Taxonomy" id="5007"/>
    <lineage>
        <taxon>Eukaryota</taxon>
        <taxon>Fungi</taxon>
        <taxon>Dikarya</taxon>
        <taxon>Ascomycota</taxon>
        <taxon>Saccharomycotina</taxon>
        <taxon>Pichiomycetes</taxon>
        <taxon>Pichiales</taxon>
        <taxon>Pichiaceae</taxon>
        <taxon>Brettanomyces</taxon>
    </lineage>
</organism>
<dbReference type="InterPro" id="IPR038487">
    <property type="entry name" value="Mre11_capping_dom"/>
</dbReference>
<dbReference type="PANTHER" id="PTHR10139">
    <property type="entry name" value="DOUBLE-STRAND BREAK REPAIR PROTEIN MRE11"/>
    <property type="match status" value="1"/>
</dbReference>
<keyword evidence="14 16" id="KW-0539">Nucleus</keyword>
<dbReference type="GO" id="GO:0030870">
    <property type="term" value="C:Mre11 complex"/>
    <property type="evidence" value="ECO:0007669"/>
    <property type="project" value="UniProtKB-UniRule"/>
</dbReference>
<evidence type="ECO:0000256" key="15">
    <source>
        <dbReference type="ARBA" id="ARBA00023254"/>
    </source>
</evidence>
<keyword evidence="13 16" id="KW-0464">Manganese</keyword>
<dbReference type="InterPro" id="IPR029052">
    <property type="entry name" value="Metallo-depent_PP-like"/>
</dbReference>
<dbReference type="Pfam" id="PF04152">
    <property type="entry name" value="Mre11_DNA_bind"/>
    <property type="match status" value="1"/>
</dbReference>
<dbReference type="GO" id="GO:0008296">
    <property type="term" value="F:3'-5'-DNA exonuclease activity"/>
    <property type="evidence" value="ECO:0007669"/>
    <property type="project" value="InterPro"/>
</dbReference>
<dbReference type="GO" id="GO:0035861">
    <property type="term" value="C:site of double-strand break"/>
    <property type="evidence" value="ECO:0007669"/>
    <property type="project" value="TreeGrafter"/>
</dbReference>
<dbReference type="SUPFAM" id="SSF56300">
    <property type="entry name" value="Metallo-dependent phosphatases"/>
    <property type="match status" value="1"/>
</dbReference>
<comment type="cofactor">
    <cofactor evidence="1 16">
        <name>Mn(2+)</name>
        <dbReference type="ChEBI" id="CHEBI:29035"/>
    </cofactor>
</comment>
<reference evidence="21 24" key="2">
    <citation type="journal article" date="2020" name="Appl. Microbiol. Biotechnol.">
        <title>Targeted gene deletion in Brettanomyces bruxellensis with an expression-free CRISPR-Cas9 system.</title>
        <authorList>
            <person name="Varela C."/>
            <person name="Bartel C."/>
            <person name="Onetto C."/>
            <person name="Borneman A."/>
        </authorList>
    </citation>
    <scope>NUCLEOTIDE SEQUENCE [LARGE SCALE GENOMIC DNA]</scope>
    <source>
        <strain evidence="21 24">AWRI1613</strain>
    </source>
</reference>
<evidence type="ECO:0000256" key="4">
    <source>
        <dbReference type="ARBA" id="ARBA00009028"/>
    </source>
</evidence>
<evidence type="ECO:0000256" key="14">
    <source>
        <dbReference type="ARBA" id="ARBA00023242"/>
    </source>
</evidence>
<feature type="domain" description="Mre11 DNA-binding" evidence="20">
    <location>
        <begin position="296"/>
        <end position="477"/>
    </location>
</feature>
<evidence type="ECO:0000256" key="7">
    <source>
        <dbReference type="ARBA" id="ARBA00022723"/>
    </source>
</evidence>
<proteinExistence type="inferred from homology"/>
<dbReference type="Pfam" id="PF00149">
    <property type="entry name" value="Metallophos"/>
    <property type="match status" value="1"/>
</dbReference>
<keyword evidence="9 16" id="KW-0227">DNA damage</keyword>
<keyword evidence="23" id="KW-1185">Reference proteome</keyword>
<dbReference type="GO" id="GO:0042138">
    <property type="term" value="P:meiotic DNA double-strand break formation"/>
    <property type="evidence" value="ECO:0007669"/>
    <property type="project" value="TreeGrafter"/>
</dbReference>
<dbReference type="SMART" id="SM01347">
    <property type="entry name" value="Mre11_DNA_bind"/>
    <property type="match status" value="1"/>
</dbReference>
<dbReference type="InterPro" id="IPR004843">
    <property type="entry name" value="Calcineurin-like_PHP"/>
</dbReference>
<comment type="similarity">
    <text evidence="4 16 18">Belongs to the MRE11/RAD32 family.</text>
</comment>
<keyword evidence="8 16" id="KW-0255">Endonuclease</keyword>
<evidence type="ECO:0000256" key="2">
    <source>
        <dbReference type="ARBA" id="ARBA00004123"/>
    </source>
</evidence>
<dbReference type="AlphaFoldDB" id="A0A7D9CX57"/>
<dbReference type="PIRSF" id="PIRSF000882">
    <property type="entry name" value="DSB_repair_MRE11"/>
    <property type="match status" value="1"/>
</dbReference>
<dbReference type="InterPro" id="IPR007281">
    <property type="entry name" value="Mre11_DNA-bd"/>
</dbReference>
<sequence>MPQVDHIDPGPDTFRILLTTDNHVGYMENDPIRGDDSWKTFSEILHVAMDQDVDLILQGGDLFHFNQPSKKSYYHVIQTLRACCWNDKPIEFKLVSDPSNAMATKHFSYPAEYDNNVNVGIPMYAISGNHDDATGDELLSPLDLLSVGALLNHFGRVTNNDHITIYPLLFNKGSTNLALYGLQSIREERLKKTMASGNLEFLQPDTGNDVQWFNLMCIHQNHVQRPGIRIVEEVNLPDFLDFIFWGHEHDCIPSAIKNASTGFNVLQAGSSIATSLSEGELADKHVFILSVKGKDFALEPIRLRTVRPFAMRSVVLSNSGLAATSSNKTEVLNYLIEQIEQLIADATDKWSNCNSEGLESGELTKADIPLPLIRLRVEYSGGYEVENPRYFSNRFVGKVANVNDVLTLYRKKSATREMISDMVKNNLAAKDKSKSDASSRESEIGEGNIFGMIDSQLDDNDLILLRKNEYSDTLNDLVSKGDKSILEHFVKSEEDKSYKLLEKLTLENNSNGGIGSGINSKDADSLVNVKKSFRNLAKRIRAEATYSGKSVPIKFEPSTTIDSSSIELVHSSPPRTSRPSAKRNQHNSSQIVIDSDSESDGDSVLEEEDQDKNVKKASKRRAGRNSTMAPSIFSNLGKR</sequence>
<dbReference type="Proteomes" id="UP000568158">
    <property type="component" value="Unassembled WGS sequence"/>
</dbReference>
<evidence type="ECO:0000256" key="18">
    <source>
        <dbReference type="RuleBase" id="RU003447"/>
    </source>
</evidence>
<dbReference type="GO" id="GO:0006303">
    <property type="term" value="P:double-strand break repair via nonhomologous end joining"/>
    <property type="evidence" value="ECO:0007669"/>
    <property type="project" value="TreeGrafter"/>
</dbReference>
<reference evidence="22 23" key="1">
    <citation type="submission" date="2019-07" db="EMBL/GenBank/DDBJ databases">
        <authorList>
            <person name="Friedrich A."/>
            <person name="Schacherer J."/>
        </authorList>
    </citation>
    <scope>NUCLEOTIDE SEQUENCE [LARGE SCALE GENOMIC DNA]</scope>
</reference>
<evidence type="ECO:0000313" key="21">
    <source>
        <dbReference type="EMBL" id="KAF6009654.1"/>
    </source>
</evidence>
<feature type="active site" description="Proton donor" evidence="17">
    <location>
        <position position="130"/>
    </location>
</feature>
<evidence type="ECO:0000256" key="10">
    <source>
        <dbReference type="ARBA" id="ARBA00022801"/>
    </source>
</evidence>
<evidence type="ECO:0000256" key="3">
    <source>
        <dbReference type="ARBA" id="ARBA00004286"/>
    </source>
</evidence>
<protein>
    <recommendedName>
        <fullName evidence="16">Double-strand break repair protein</fullName>
    </recommendedName>
</protein>
<keyword evidence="7" id="KW-0479">Metal-binding</keyword>
<evidence type="ECO:0000259" key="20">
    <source>
        <dbReference type="SMART" id="SM01347"/>
    </source>
</evidence>
<feature type="compositionally biased region" description="Acidic residues" evidence="19">
    <location>
        <begin position="595"/>
        <end position="610"/>
    </location>
</feature>
<comment type="function">
    <text evidence="16">Core component of the MRN complex, which plays a central role in double-strand break (DSB) repair, DNA recombination, maintenance of telomere integrity and meiosis. The MRN complex is involved in the repair of DNA double-strand breaks (DSBs) via homologous recombination (HR), an error-free mechanism which primarily occurs during S and G2 phases. The complex (1) mediates the end resection of damaged DNA, which generates proper single-stranded DNA, a key initial steps in HR, and is (2) required for the recruitment of other repair factors and efficient activation of ATM and ATR upon DNA damage. Within the MRN complex, MRE11 possesses both single-strand endonuclease activity and double-strand-specific 3'-5' exonuclease activity. MRE11 first endonucleolytically cleaves the 5' strand at DNA DSB ends to prevent non-homologous end joining (NHEJ) and licence HR. It then generates a single-stranded DNA gap via 3' to 5' exonucleolytic degradation, which is required for single-strand invasion and recombination.</text>
</comment>
<dbReference type="GO" id="GO:0097552">
    <property type="term" value="P:mitochondrial double-strand break repair via homologous recombination"/>
    <property type="evidence" value="ECO:0007669"/>
    <property type="project" value="TreeGrafter"/>
</dbReference>
<dbReference type="GO" id="GO:0030145">
    <property type="term" value="F:manganese ion binding"/>
    <property type="evidence" value="ECO:0007669"/>
    <property type="project" value="UniProtKB-UniRule"/>
</dbReference>
<name>A0A7D9CX57_DEKBR</name>
<evidence type="ECO:0000256" key="5">
    <source>
        <dbReference type="ARBA" id="ARBA00022454"/>
    </source>
</evidence>
<dbReference type="PANTHER" id="PTHR10139:SF1">
    <property type="entry name" value="DOUBLE-STRAND BREAK REPAIR PROTEIN MRE11"/>
    <property type="match status" value="1"/>
</dbReference>
<dbReference type="InterPro" id="IPR003701">
    <property type="entry name" value="Mre11"/>
</dbReference>
<evidence type="ECO:0000256" key="8">
    <source>
        <dbReference type="ARBA" id="ARBA00022759"/>
    </source>
</evidence>
<evidence type="ECO:0000256" key="17">
    <source>
        <dbReference type="PIRSR" id="PIRSR000882-1"/>
    </source>
</evidence>
<feature type="region of interest" description="Disordered" evidence="19">
    <location>
        <begin position="564"/>
        <end position="639"/>
    </location>
</feature>
<dbReference type="InterPro" id="IPR041796">
    <property type="entry name" value="Mre11_N"/>
</dbReference>
<dbReference type="Gene3D" id="3.60.21.10">
    <property type="match status" value="1"/>
</dbReference>